<evidence type="ECO:0000256" key="4">
    <source>
        <dbReference type="ARBA" id="ARBA00008779"/>
    </source>
</evidence>
<feature type="compositionally biased region" description="Basic residues" evidence="9">
    <location>
        <begin position="590"/>
        <end position="600"/>
    </location>
</feature>
<dbReference type="InterPro" id="IPR017850">
    <property type="entry name" value="Alkaline_phosphatase_core_sf"/>
</dbReference>
<gene>
    <name evidence="12" type="ORF">NTJ_14141</name>
</gene>
<evidence type="ECO:0000259" key="11">
    <source>
        <dbReference type="Pfam" id="PF12548"/>
    </source>
</evidence>
<sequence>MQPIHRQFTDLLMTKRLQTLQSVDDAVDKVYQELKALGELDNTYIIYTSDHGYHLGQFGLVKGKSFPFEFDVRVPFLVRGPGIEPGTIIDELVLNIDLAPTFLDIAGVESPDHMDGRSFLKLLNRRHKPRTKYPSKWPDTFLIESSGRRDYPDPSLEARLKESLAKIEKDINQTLPAPADKPIEDGPKNLTDSSLQPSSDAARRADLTNEDLTSGINRYSSPRGMESIDTQLDNQLLPVIGISKMERLAIECQRPEYQPPCKPGQKWQCLPDGNRWRKHKCKVRLNPFPPTRGKKCACFTPTGLLYMRTEPDERRYQREFLRDRGYFNRDSRPARYLRNGPRIKREIGKDGAVVVYDSNLASNNFTVHLPSDHDPTKVKLTPRDADFEPQTSEEALESLSELFKNKDVEKAIEEVIRQVERSDPARVKRTVDNLDTHVSTIMDVLEDKISVLEVTGNQSTFKIGDEANCTVAEQGRVSCDETVYKDAKAWKASRDQLEEEIKKLKIHLDKLKEIRRHLKEKRPHHIPYDLSHEEEDKEEENGAADEEHSYGETSPSTTAGTTTTSTTLKPIEQTNQSSVIAIGLDSVAPHKKNKHRHHHTLTNQKHEPTTFFQPPNSKEKESGDTGYTSPREGYMSFELHDPVMAIPPARPKQQYVPDTCFCEPDAPPYQDEKELAREARRKIKEERMRKKERKMRRKAKLESECLSEKMNCFNHDNDHWRTPPLWTEGPFCFCMNANNNTYSCIRTINATHNFLYCEFVTGLVTYYNLRIDPFEQWNRVNTLTPEEKSYLHDQLEHMKRCKGVRDCTVGSAASSFPPSLPPITKPPKRRKYQNPGFAPSFYMHSYSRLATQSHRQAYRNKSINREWRNRHGGIYWKSKRRPVIFTPHETTVAKI</sequence>
<feature type="compositionally biased region" description="Acidic residues" evidence="9">
    <location>
        <begin position="532"/>
        <end position="544"/>
    </location>
</feature>
<dbReference type="InterPro" id="IPR024609">
    <property type="entry name" value="Extracellular_sulfatase_C"/>
</dbReference>
<feature type="domain" description="Extracellular sulfatase C-terminal" evidence="11">
    <location>
        <begin position="398"/>
        <end position="525"/>
    </location>
</feature>
<name>A0ABN7BCC4_9HEMI</name>
<dbReference type="EMBL" id="AP028920">
    <property type="protein sequence ID" value="BET01325.1"/>
    <property type="molecule type" value="Genomic_DNA"/>
</dbReference>
<feature type="compositionally biased region" description="Low complexity" evidence="9">
    <location>
        <begin position="553"/>
        <end position="567"/>
    </location>
</feature>
<keyword evidence="7" id="KW-0333">Golgi apparatus</keyword>
<keyword evidence="13" id="KW-1185">Reference proteome</keyword>
<comment type="subcellular location">
    <subcellularLocation>
        <location evidence="2">Cell surface</location>
    </subcellularLocation>
    <subcellularLocation>
        <location evidence="3">Golgi apparatus</location>
        <location evidence="3">Golgi stack</location>
    </subcellularLocation>
</comment>
<dbReference type="Pfam" id="PF12548">
    <property type="entry name" value="DUF3740"/>
    <property type="match status" value="1"/>
</dbReference>
<evidence type="ECO:0000256" key="5">
    <source>
        <dbReference type="ARBA" id="ARBA00022723"/>
    </source>
</evidence>
<dbReference type="SUPFAM" id="SSF53649">
    <property type="entry name" value="Alkaline phosphatase-like"/>
    <property type="match status" value="1"/>
</dbReference>
<comment type="cofactor">
    <cofactor evidence="1">
        <name>Ca(2+)</name>
        <dbReference type="ChEBI" id="CHEBI:29108"/>
    </cofactor>
</comment>
<feature type="domain" description="Sulfatase N-terminal" evidence="10">
    <location>
        <begin position="12"/>
        <end position="108"/>
    </location>
</feature>
<evidence type="ECO:0000259" key="10">
    <source>
        <dbReference type="Pfam" id="PF00884"/>
    </source>
</evidence>
<feature type="region of interest" description="Disordered" evidence="9">
    <location>
        <begin position="590"/>
        <end position="627"/>
    </location>
</feature>
<dbReference type="Proteomes" id="UP001307889">
    <property type="component" value="Chromosome 12"/>
</dbReference>
<accession>A0ABN7BCC4</accession>
<protein>
    <submittedName>
        <fullName evidence="12">Sulfatase protein</fullName>
    </submittedName>
</protein>
<comment type="similarity">
    <text evidence="4">Belongs to the sulfatase family.</text>
</comment>
<keyword evidence="8" id="KW-0175">Coiled coil</keyword>
<dbReference type="InterPro" id="IPR000917">
    <property type="entry name" value="Sulfatase_N"/>
</dbReference>
<feature type="compositionally biased region" description="Polar residues" evidence="9">
    <location>
        <begin position="190"/>
        <end position="199"/>
    </location>
</feature>
<dbReference type="Pfam" id="PF00884">
    <property type="entry name" value="Sulfatase"/>
    <property type="match status" value="1"/>
</dbReference>
<feature type="coiled-coil region" evidence="8">
    <location>
        <begin position="487"/>
        <end position="521"/>
    </location>
</feature>
<feature type="region of interest" description="Disordered" evidence="9">
    <location>
        <begin position="522"/>
        <end position="574"/>
    </location>
</feature>
<reference evidence="12 13" key="1">
    <citation type="submission" date="2023-09" db="EMBL/GenBank/DDBJ databases">
        <title>Nesidiocoris tenuis whole genome shotgun sequence.</title>
        <authorList>
            <person name="Shibata T."/>
            <person name="Shimoda M."/>
            <person name="Kobayashi T."/>
            <person name="Uehara T."/>
        </authorList>
    </citation>
    <scope>NUCLEOTIDE SEQUENCE [LARGE SCALE GENOMIC DNA]</scope>
    <source>
        <strain evidence="12 13">Japan</strain>
    </source>
</reference>
<feature type="coiled-coil region" evidence="8">
    <location>
        <begin position="669"/>
        <end position="704"/>
    </location>
</feature>
<evidence type="ECO:0000256" key="2">
    <source>
        <dbReference type="ARBA" id="ARBA00004241"/>
    </source>
</evidence>
<keyword evidence="5" id="KW-0479">Metal-binding</keyword>
<organism evidence="12 13">
    <name type="scientific">Nesidiocoris tenuis</name>
    <dbReference type="NCBI Taxonomy" id="355587"/>
    <lineage>
        <taxon>Eukaryota</taxon>
        <taxon>Metazoa</taxon>
        <taxon>Ecdysozoa</taxon>
        <taxon>Arthropoda</taxon>
        <taxon>Hexapoda</taxon>
        <taxon>Insecta</taxon>
        <taxon>Pterygota</taxon>
        <taxon>Neoptera</taxon>
        <taxon>Paraneoptera</taxon>
        <taxon>Hemiptera</taxon>
        <taxon>Heteroptera</taxon>
        <taxon>Panheteroptera</taxon>
        <taxon>Cimicomorpha</taxon>
        <taxon>Miridae</taxon>
        <taxon>Dicyphina</taxon>
        <taxon>Nesidiocoris</taxon>
    </lineage>
</organism>
<evidence type="ECO:0000313" key="12">
    <source>
        <dbReference type="EMBL" id="BET01325.1"/>
    </source>
</evidence>
<proteinExistence type="inferred from homology"/>
<evidence type="ECO:0000256" key="1">
    <source>
        <dbReference type="ARBA" id="ARBA00001913"/>
    </source>
</evidence>
<feature type="compositionally biased region" description="Polar residues" evidence="9">
    <location>
        <begin position="210"/>
        <end position="220"/>
    </location>
</feature>
<keyword evidence="6" id="KW-0106">Calcium</keyword>
<evidence type="ECO:0000256" key="7">
    <source>
        <dbReference type="ARBA" id="ARBA00023034"/>
    </source>
</evidence>
<evidence type="ECO:0000256" key="8">
    <source>
        <dbReference type="SAM" id="Coils"/>
    </source>
</evidence>
<dbReference type="Gene3D" id="3.40.720.10">
    <property type="entry name" value="Alkaline Phosphatase, subunit A"/>
    <property type="match status" value="1"/>
</dbReference>
<evidence type="ECO:0000256" key="9">
    <source>
        <dbReference type="SAM" id="MobiDB-lite"/>
    </source>
</evidence>
<evidence type="ECO:0000313" key="13">
    <source>
        <dbReference type="Proteomes" id="UP001307889"/>
    </source>
</evidence>
<feature type="region of interest" description="Disordered" evidence="9">
    <location>
        <begin position="171"/>
        <end position="226"/>
    </location>
</feature>
<evidence type="ECO:0000256" key="3">
    <source>
        <dbReference type="ARBA" id="ARBA00004348"/>
    </source>
</evidence>
<dbReference type="PANTHER" id="PTHR43108:SF16">
    <property type="entry name" value="EXTRACELLULAR SULFATASE SULF-1 HOMOLOG"/>
    <property type="match status" value="1"/>
</dbReference>
<evidence type="ECO:0000256" key="6">
    <source>
        <dbReference type="ARBA" id="ARBA00022837"/>
    </source>
</evidence>
<dbReference type="PANTHER" id="PTHR43108">
    <property type="entry name" value="N-ACETYLGLUCOSAMINE-6-SULFATASE FAMILY MEMBER"/>
    <property type="match status" value="1"/>
</dbReference>